<reference evidence="4" key="1">
    <citation type="journal article" date="2019" name="Int. J. Syst. Evol. Microbiol.">
        <title>The Global Catalogue of Microorganisms (GCM) 10K type strain sequencing project: providing services to taxonomists for standard genome sequencing and annotation.</title>
        <authorList>
            <consortium name="The Broad Institute Genomics Platform"/>
            <consortium name="The Broad Institute Genome Sequencing Center for Infectious Disease"/>
            <person name="Wu L."/>
            <person name="Ma J."/>
        </authorList>
    </citation>
    <scope>NUCLEOTIDE SEQUENCE [LARGE SCALE GENOMIC DNA]</scope>
    <source>
        <strain evidence="4">WLHS5</strain>
    </source>
</reference>
<gene>
    <name evidence="3" type="ORF">ACFQRI_07860</name>
</gene>
<dbReference type="RefSeq" id="WP_380666069.1">
    <property type="nucleotide sequence ID" value="NZ_JBHTCJ010000003.1"/>
</dbReference>
<evidence type="ECO:0000313" key="4">
    <source>
        <dbReference type="Proteomes" id="UP001596504"/>
    </source>
</evidence>
<evidence type="ECO:0000313" key="3">
    <source>
        <dbReference type="EMBL" id="MFC7341327.1"/>
    </source>
</evidence>
<evidence type="ECO:0000259" key="2">
    <source>
        <dbReference type="Pfam" id="PF11695"/>
    </source>
</evidence>
<dbReference type="InterPro" id="IPR011008">
    <property type="entry name" value="Dimeric_a/b-barrel"/>
</dbReference>
<protein>
    <submittedName>
        <fullName evidence="3">DUF3291 domain-containing protein</fullName>
    </submittedName>
</protein>
<keyword evidence="4" id="KW-1185">Reference proteome</keyword>
<dbReference type="InterPro" id="IPR021708">
    <property type="entry name" value="DUF3291"/>
</dbReference>
<comment type="caution">
    <text evidence="3">The sequence shown here is derived from an EMBL/GenBank/DDBJ whole genome shotgun (WGS) entry which is preliminary data.</text>
</comment>
<proteinExistence type="predicted"/>
<feature type="domain" description="DUF3291" evidence="2">
    <location>
        <begin position="5"/>
        <end position="147"/>
    </location>
</feature>
<evidence type="ECO:0000256" key="1">
    <source>
        <dbReference type="SAM" id="MobiDB-lite"/>
    </source>
</evidence>
<dbReference type="Pfam" id="PF11695">
    <property type="entry name" value="DUF3291"/>
    <property type="match status" value="1"/>
</dbReference>
<sequence length="171" mass="18988">MTHELAQVNISRLLAPLDDPQLADFVSALAPVNAAADAARGFVWRLQTEDGDATAISAFDWDVGGSAGVIVNLSVWRDVESLAEFVYGELHRQVLKRRREWFERMGEAHTACWWVPAGHRPSTREAEERIRHLREHGPAPHAFTLRTSFPPPGAEPGSQVTRGSDDWLCPA</sequence>
<dbReference type="EMBL" id="JBHTCJ010000003">
    <property type="protein sequence ID" value="MFC7341327.1"/>
    <property type="molecule type" value="Genomic_DNA"/>
</dbReference>
<dbReference type="Proteomes" id="UP001596504">
    <property type="component" value="Unassembled WGS sequence"/>
</dbReference>
<feature type="region of interest" description="Disordered" evidence="1">
    <location>
        <begin position="141"/>
        <end position="171"/>
    </location>
</feature>
<name>A0ABW2LJQ0_9PSEU</name>
<accession>A0ABW2LJQ0</accession>
<dbReference type="SUPFAM" id="SSF54909">
    <property type="entry name" value="Dimeric alpha+beta barrel"/>
    <property type="match status" value="1"/>
</dbReference>
<organism evidence="3 4">
    <name type="scientific">Saccharopolyspora griseoalba</name>
    <dbReference type="NCBI Taxonomy" id="1431848"/>
    <lineage>
        <taxon>Bacteria</taxon>
        <taxon>Bacillati</taxon>
        <taxon>Actinomycetota</taxon>
        <taxon>Actinomycetes</taxon>
        <taxon>Pseudonocardiales</taxon>
        <taxon>Pseudonocardiaceae</taxon>
        <taxon>Saccharopolyspora</taxon>
    </lineage>
</organism>